<evidence type="ECO:0000259" key="10">
    <source>
        <dbReference type="PROSITE" id="PS50850"/>
    </source>
</evidence>
<dbReference type="Gene3D" id="1.20.1250.20">
    <property type="entry name" value="MFS general substrate transporter like domains"/>
    <property type="match status" value="1"/>
</dbReference>
<evidence type="ECO:0000313" key="12">
    <source>
        <dbReference type="Proteomes" id="UP000605970"/>
    </source>
</evidence>
<dbReference type="PROSITE" id="PS00217">
    <property type="entry name" value="SUGAR_TRANSPORT_2"/>
    <property type="match status" value="1"/>
</dbReference>
<dbReference type="Proteomes" id="UP000605970">
    <property type="component" value="Unassembled WGS sequence"/>
</dbReference>
<keyword evidence="4 9" id="KW-0812">Transmembrane</keyword>
<dbReference type="OrthoDB" id="5836672at2759"/>
<dbReference type="InterPro" id="IPR005828">
    <property type="entry name" value="MFS_sugar_transport-like"/>
</dbReference>
<dbReference type="NCBIfam" id="TIGR00879">
    <property type="entry name" value="SP"/>
    <property type="match status" value="1"/>
</dbReference>
<evidence type="ECO:0000256" key="1">
    <source>
        <dbReference type="ARBA" id="ARBA00004141"/>
    </source>
</evidence>
<evidence type="ECO:0000256" key="2">
    <source>
        <dbReference type="ARBA" id="ARBA00010992"/>
    </source>
</evidence>
<feature type="transmembrane region" description="Helical" evidence="9">
    <location>
        <begin position="111"/>
        <end position="134"/>
    </location>
</feature>
<gene>
    <name evidence="11" type="ORF">Mgra_00007663</name>
</gene>
<feature type="transmembrane region" description="Helical" evidence="9">
    <location>
        <begin position="146"/>
        <end position="171"/>
    </location>
</feature>
<dbReference type="InterPro" id="IPR003663">
    <property type="entry name" value="Sugar/inositol_transpt"/>
</dbReference>
<evidence type="ECO:0000256" key="8">
    <source>
        <dbReference type="SAM" id="Coils"/>
    </source>
</evidence>
<evidence type="ECO:0000313" key="11">
    <source>
        <dbReference type="EMBL" id="KAF7632959.1"/>
    </source>
</evidence>
<feature type="transmembrane region" description="Helical" evidence="9">
    <location>
        <begin position="57"/>
        <end position="79"/>
    </location>
</feature>
<sequence>MLRLAELIKERNAEREFLFVISIICTLGGFLFGYSTGVTNGASSFIQTDLHLLLTDVGYITGSLLIGAAFGALLGGHLADKFGRRAVTFGNSFLFVFGTLGSSLAPNLLLIIFARILLGIAVGSASASVPIFLAELAPSEKRGQMVSINEFMIVFGQFIAFLSNAILGNIWADNPQIWRWMLMLGIIPSLILLFGTWLIIPESPRWLISKSKNKKALEILKQIRENEIQAINELEQIEELVENDKKLNEEKMSIITIFLNEKWLYNCLLIGIGIALCQQSTGVNSIMFYGTEILRETGFSNQIALIANIFNGLISVLAALISIWLLGKISRRRMCICAQFGVIIVHLLIGLSELFLQNGTLKGFLVLLLCVGSISPITWLLLAEIFPLKIRGLAISICTFLLWILNALIGIFFPIFSINFGIGQTFILFSILNIFAIIFSFLYLPETKGKSLEELEQQFISQDWKLIRRLGKK</sequence>
<evidence type="ECO:0000256" key="3">
    <source>
        <dbReference type="ARBA" id="ARBA00022448"/>
    </source>
</evidence>
<dbReference type="SUPFAM" id="SSF103473">
    <property type="entry name" value="MFS general substrate transporter"/>
    <property type="match status" value="1"/>
</dbReference>
<feature type="transmembrane region" description="Helical" evidence="9">
    <location>
        <begin position="422"/>
        <end position="444"/>
    </location>
</feature>
<dbReference type="PROSITE" id="PS50850">
    <property type="entry name" value="MFS"/>
    <property type="match status" value="1"/>
</dbReference>
<dbReference type="AlphaFoldDB" id="A0A8S9ZI01"/>
<evidence type="ECO:0000256" key="5">
    <source>
        <dbReference type="ARBA" id="ARBA00022989"/>
    </source>
</evidence>
<feature type="domain" description="Major facilitator superfamily (MFS) profile" evidence="10">
    <location>
        <begin position="21"/>
        <end position="448"/>
    </location>
</feature>
<proteinExistence type="inferred from homology"/>
<name>A0A8S9ZI01_9BILA</name>
<feature type="transmembrane region" description="Helical" evidence="9">
    <location>
        <begin position="364"/>
        <end position="382"/>
    </location>
</feature>
<keyword evidence="5 9" id="KW-1133">Transmembrane helix</keyword>
<evidence type="ECO:0000256" key="7">
    <source>
        <dbReference type="RuleBase" id="RU003346"/>
    </source>
</evidence>
<feature type="transmembrane region" description="Helical" evidence="9">
    <location>
        <begin position="17"/>
        <end position="37"/>
    </location>
</feature>
<accession>A0A8S9ZI01</accession>
<dbReference type="PANTHER" id="PTHR48020:SF12">
    <property type="entry name" value="PROTON MYO-INOSITOL COTRANSPORTER"/>
    <property type="match status" value="1"/>
</dbReference>
<comment type="subcellular location">
    <subcellularLocation>
        <location evidence="1">Membrane</location>
        <topology evidence="1">Multi-pass membrane protein</topology>
    </subcellularLocation>
</comment>
<dbReference type="GO" id="GO:0016020">
    <property type="term" value="C:membrane"/>
    <property type="evidence" value="ECO:0007669"/>
    <property type="project" value="UniProtKB-SubCell"/>
</dbReference>
<reference evidence="11" key="1">
    <citation type="journal article" date="2020" name="Ecol. Evol.">
        <title>Genome structure and content of the rice root-knot nematode (Meloidogyne graminicola).</title>
        <authorList>
            <person name="Phan N.T."/>
            <person name="Danchin E.G.J."/>
            <person name="Klopp C."/>
            <person name="Perfus-Barbeoch L."/>
            <person name="Kozlowski D.K."/>
            <person name="Koutsovoulos G.D."/>
            <person name="Lopez-Roques C."/>
            <person name="Bouchez O."/>
            <person name="Zahm M."/>
            <person name="Besnard G."/>
            <person name="Bellafiore S."/>
        </authorList>
    </citation>
    <scope>NUCLEOTIDE SEQUENCE</scope>
    <source>
        <strain evidence="11">VN-18</strain>
    </source>
</reference>
<dbReference type="InterPro" id="IPR005829">
    <property type="entry name" value="Sugar_transporter_CS"/>
</dbReference>
<dbReference type="Pfam" id="PF00083">
    <property type="entry name" value="Sugar_tr"/>
    <property type="match status" value="1"/>
</dbReference>
<dbReference type="EMBL" id="JABEBT010000089">
    <property type="protein sequence ID" value="KAF7632959.1"/>
    <property type="molecule type" value="Genomic_DNA"/>
</dbReference>
<feature type="transmembrane region" description="Helical" evidence="9">
    <location>
        <begin position="303"/>
        <end position="327"/>
    </location>
</feature>
<keyword evidence="3 7" id="KW-0813">Transport</keyword>
<feature type="coiled-coil region" evidence="8">
    <location>
        <begin position="217"/>
        <end position="251"/>
    </location>
</feature>
<dbReference type="PRINTS" id="PR00171">
    <property type="entry name" value="SUGRTRNSPORT"/>
</dbReference>
<organism evidence="11 12">
    <name type="scientific">Meloidogyne graminicola</name>
    <dbReference type="NCBI Taxonomy" id="189291"/>
    <lineage>
        <taxon>Eukaryota</taxon>
        <taxon>Metazoa</taxon>
        <taxon>Ecdysozoa</taxon>
        <taxon>Nematoda</taxon>
        <taxon>Chromadorea</taxon>
        <taxon>Rhabditida</taxon>
        <taxon>Tylenchina</taxon>
        <taxon>Tylenchomorpha</taxon>
        <taxon>Tylenchoidea</taxon>
        <taxon>Meloidogynidae</taxon>
        <taxon>Meloidogyninae</taxon>
        <taxon>Meloidogyne</taxon>
    </lineage>
</organism>
<keyword evidence="6 9" id="KW-0472">Membrane</keyword>
<feature type="transmembrane region" description="Helical" evidence="9">
    <location>
        <begin position="86"/>
        <end position="105"/>
    </location>
</feature>
<comment type="caution">
    <text evidence="11">The sequence shown here is derived from an EMBL/GenBank/DDBJ whole genome shotgun (WGS) entry which is preliminary data.</text>
</comment>
<feature type="transmembrane region" description="Helical" evidence="9">
    <location>
        <begin position="263"/>
        <end position="283"/>
    </location>
</feature>
<evidence type="ECO:0000256" key="9">
    <source>
        <dbReference type="SAM" id="Phobius"/>
    </source>
</evidence>
<feature type="transmembrane region" description="Helical" evidence="9">
    <location>
        <begin position="334"/>
        <end position="352"/>
    </location>
</feature>
<protein>
    <submittedName>
        <fullName evidence="11">MFS domain-containing protein</fullName>
    </submittedName>
</protein>
<dbReference type="InterPro" id="IPR050814">
    <property type="entry name" value="Myo-inositol_Transporter"/>
</dbReference>
<comment type="similarity">
    <text evidence="2 7">Belongs to the major facilitator superfamily. Sugar transporter (TC 2.A.1.1) family.</text>
</comment>
<dbReference type="InterPro" id="IPR036259">
    <property type="entry name" value="MFS_trans_sf"/>
</dbReference>
<dbReference type="PANTHER" id="PTHR48020">
    <property type="entry name" value="PROTON MYO-INOSITOL COTRANSPORTER"/>
    <property type="match status" value="1"/>
</dbReference>
<keyword evidence="12" id="KW-1185">Reference proteome</keyword>
<feature type="transmembrane region" description="Helical" evidence="9">
    <location>
        <begin position="394"/>
        <end position="416"/>
    </location>
</feature>
<dbReference type="InterPro" id="IPR020846">
    <property type="entry name" value="MFS_dom"/>
</dbReference>
<feature type="transmembrane region" description="Helical" evidence="9">
    <location>
        <begin position="177"/>
        <end position="200"/>
    </location>
</feature>
<evidence type="ECO:0000256" key="4">
    <source>
        <dbReference type="ARBA" id="ARBA00022692"/>
    </source>
</evidence>
<keyword evidence="8" id="KW-0175">Coiled coil</keyword>
<evidence type="ECO:0000256" key="6">
    <source>
        <dbReference type="ARBA" id="ARBA00023136"/>
    </source>
</evidence>
<dbReference type="GO" id="GO:0022857">
    <property type="term" value="F:transmembrane transporter activity"/>
    <property type="evidence" value="ECO:0007669"/>
    <property type="project" value="InterPro"/>
</dbReference>